<dbReference type="AlphaFoldDB" id="A0A2T0VWR3"/>
<dbReference type="RefSeq" id="WP_106358425.1">
    <property type="nucleotide sequence ID" value="NZ_PVTP01000009.1"/>
</dbReference>
<dbReference type="InterPro" id="IPR006311">
    <property type="entry name" value="TAT_signal"/>
</dbReference>
<organism evidence="4 5">
    <name type="scientific">Yoonia maritima</name>
    <dbReference type="NCBI Taxonomy" id="1435347"/>
    <lineage>
        <taxon>Bacteria</taxon>
        <taxon>Pseudomonadati</taxon>
        <taxon>Pseudomonadota</taxon>
        <taxon>Alphaproteobacteria</taxon>
        <taxon>Rhodobacterales</taxon>
        <taxon>Paracoccaceae</taxon>
        <taxon>Yoonia</taxon>
    </lineage>
</organism>
<comment type="caution">
    <text evidence="4">The sequence shown here is derived from an EMBL/GenBank/DDBJ whole genome shotgun (WGS) entry which is preliminary data.</text>
</comment>
<evidence type="ECO:0000313" key="5">
    <source>
        <dbReference type="Proteomes" id="UP000238007"/>
    </source>
</evidence>
<keyword evidence="5" id="KW-1185">Reference proteome</keyword>
<proteinExistence type="predicted"/>
<dbReference type="InterPro" id="IPR038404">
    <property type="entry name" value="TRAP_DctP_sf"/>
</dbReference>
<keyword evidence="3" id="KW-0574">Periplasm</keyword>
<accession>A0A2T0VWR3</accession>
<name>A0A2T0VWR3_9RHOB</name>
<gene>
    <name evidence="4" type="ORF">CLV80_109118</name>
</gene>
<evidence type="ECO:0000256" key="3">
    <source>
        <dbReference type="ARBA" id="ARBA00022764"/>
    </source>
</evidence>
<comment type="subcellular location">
    <subcellularLocation>
        <location evidence="1">Periplasm</location>
    </subcellularLocation>
</comment>
<dbReference type="NCBIfam" id="NF037995">
    <property type="entry name" value="TRAP_S1"/>
    <property type="match status" value="1"/>
</dbReference>
<protein>
    <submittedName>
        <fullName evidence="4">TRAP-type C4-dicarboxylate transport system substrate-binding protein</fullName>
    </submittedName>
</protein>
<dbReference type="OrthoDB" id="7822595at2"/>
<sequence>MNKTPFQITRRKLLSTTTAAMTTTLATPGILRAQAVNTLTMSVWVPLQGDVAQNLFYPWAEGIEEITDGRVKIDILPSPMGPPPAHLELLRSGQLDVGFSIHGYSQGEFARAKIGQFSFLGDAYGASQAFSKVYGQLLRGSEEHTGITLLGLFQHGPGMLMLRDKVVRTAEDFQGLRVRTSGGYISGLMSDLGATNVPMSPTDARQALIDGTIDGVCFPFEGAKAFNIVDQITYVSEIPSGYYNATWFQGMSNAAAARLPAEDLALIRSYSNEMIPVLAAKAFDYADYIGKEQLIAAGIEIETAPQSVINAVKDVAANYESAWSAEMAASGFEGERALAFTRRLTSGG</sequence>
<reference evidence="4 5" key="1">
    <citation type="submission" date="2018-03" db="EMBL/GenBank/DDBJ databases">
        <title>Genomic Encyclopedia of Archaeal and Bacterial Type Strains, Phase II (KMG-II): from individual species to whole genera.</title>
        <authorList>
            <person name="Goeker M."/>
        </authorList>
    </citation>
    <scope>NUCLEOTIDE SEQUENCE [LARGE SCALE GENOMIC DNA]</scope>
    <source>
        <strain evidence="4 5">DSM 101533</strain>
    </source>
</reference>
<evidence type="ECO:0000256" key="1">
    <source>
        <dbReference type="ARBA" id="ARBA00004418"/>
    </source>
</evidence>
<dbReference type="GO" id="GO:0055085">
    <property type="term" value="P:transmembrane transport"/>
    <property type="evidence" value="ECO:0007669"/>
    <property type="project" value="InterPro"/>
</dbReference>
<dbReference type="Gene3D" id="3.40.190.170">
    <property type="entry name" value="Bacterial extracellular solute-binding protein, family 7"/>
    <property type="match status" value="1"/>
</dbReference>
<evidence type="ECO:0000313" key="4">
    <source>
        <dbReference type="EMBL" id="PRY76318.1"/>
    </source>
</evidence>
<dbReference type="Pfam" id="PF03480">
    <property type="entry name" value="DctP"/>
    <property type="match status" value="1"/>
</dbReference>
<dbReference type="EMBL" id="PVTP01000009">
    <property type="protein sequence ID" value="PRY76318.1"/>
    <property type="molecule type" value="Genomic_DNA"/>
</dbReference>
<dbReference type="InterPro" id="IPR018389">
    <property type="entry name" value="DctP_fam"/>
</dbReference>
<dbReference type="PANTHER" id="PTHR33376:SF15">
    <property type="entry name" value="BLL6794 PROTEIN"/>
    <property type="match status" value="1"/>
</dbReference>
<dbReference type="GO" id="GO:0042597">
    <property type="term" value="C:periplasmic space"/>
    <property type="evidence" value="ECO:0007669"/>
    <property type="project" value="UniProtKB-SubCell"/>
</dbReference>
<dbReference type="PROSITE" id="PS51318">
    <property type="entry name" value="TAT"/>
    <property type="match status" value="1"/>
</dbReference>
<dbReference type="Proteomes" id="UP000238007">
    <property type="component" value="Unassembled WGS sequence"/>
</dbReference>
<dbReference type="SUPFAM" id="SSF53850">
    <property type="entry name" value="Periplasmic binding protein-like II"/>
    <property type="match status" value="1"/>
</dbReference>
<evidence type="ECO:0000256" key="2">
    <source>
        <dbReference type="ARBA" id="ARBA00022729"/>
    </source>
</evidence>
<dbReference type="PANTHER" id="PTHR33376">
    <property type="match status" value="1"/>
</dbReference>
<keyword evidence="2" id="KW-0732">Signal</keyword>